<proteinExistence type="inferred from homology"/>
<sequence length="298" mass="35352">MSSDNVPRKYGLQLPTAKKKAIVFKDNDEDEVDIESGPTNHIAELLKQKQNTKLEKTYNDALKDDPTAFEYDSVYDSMKEQDGGNSRKALQHRAGLSTRPKEEPKQSKYIASLVESAQKKKRELDRLKEKQMQKERDIDADKYKDKESYITDSYREKLERDKKEREEQDRLDQLEEKQQLNSKTFQSFQKNLYNDVYNKDEPSSQSRTNQQNITTTKFQSTKESTNIIKKDVYRGNYDNINRPGFSNRKEQPQQQRDNKEEKESNNKNIFMARRNDDKSIQAARERYLERKHKREKDI</sequence>
<evidence type="ECO:0000256" key="3">
    <source>
        <dbReference type="SAM" id="MobiDB-lite"/>
    </source>
</evidence>
<evidence type="ECO:0000313" key="6">
    <source>
        <dbReference type="Proteomes" id="UP000076078"/>
    </source>
</evidence>
<dbReference type="PANTHER" id="PTHR31938">
    <property type="entry name" value="NUCLEAR SPECKLE SPLICING REGULATORY PROTEIN 1"/>
    <property type="match status" value="1"/>
</dbReference>
<evidence type="ECO:0000313" key="5">
    <source>
        <dbReference type="EMBL" id="KYR03164.1"/>
    </source>
</evidence>
<dbReference type="PANTHER" id="PTHR31938:SF4">
    <property type="entry name" value="NUCLEAR SPECKLE SPLICING REGULATORY PROTEIN 1"/>
    <property type="match status" value="1"/>
</dbReference>
<dbReference type="EMBL" id="LODT01000001">
    <property type="protein sequence ID" value="KYR03164.1"/>
    <property type="molecule type" value="Genomic_DNA"/>
</dbReference>
<name>A0A152AAD8_TIELA</name>
<gene>
    <name evidence="5" type="ORF">DLAC_00665</name>
</gene>
<dbReference type="InterPro" id="IPR018612">
    <property type="entry name" value="NSRP1_N"/>
</dbReference>
<feature type="compositionally biased region" description="Basic and acidic residues" evidence="3">
    <location>
        <begin position="122"/>
        <end position="178"/>
    </location>
</feature>
<feature type="domain" description="Nuclear speckle splicing regulatory protein 1 N-terminal" evidence="4">
    <location>
        <begin position="55"/>
        <end position="180"/>
    </location>
</feature>
<comment type="similarity">
    <text evidence="1">Belongs to the NSRP1 family.</text>
</comment>
<dbReference type="Pfam" id="PF09745">
    <property type="entry name" value="NSRP1_N"/>
    <property type="match status" value="1"/>
</dbReference>
<dbReference type="InterPro" id="IPR042816">
    <property type="entry name" value="Nsrp1"/>
</dbReference>
<dbReference type="GO" id="GO:0000381">
    <property type="term" value="P:regulation of alternative mRNA splicing, via spliceosome"/>
    <property type="evidence" value="ECO:0007669"/>
    <property type="project" value="InterPro"/>
</dbReference>
<dbReference type="AlphaFoldDB" id="A0A152AAD8"/>
<accession>A0A152AAD8</accession>
<dbReference type="InParanoid" id="A0A152AAD8"/>
<feature type="compositionally biased region" description="Polar residues" evidence="3">
    <location>
        <begin position="203"/>
        <end position="227"/>
    </location>
</feature>
<dbReference type="Proteomes" id="UP000076078">
    <property type="component" value="Unassembled WGS sequence"/>
</dbReference>
<protein>
    <recommendedName>
        <fullName evidence="4">Nuclear speckle splicing regulatory protein 1 N-terminal domain-containing protein</fullName>
    </recommendedName>
</protein>
<feature type="compositionally biased region" description="Basic residues" evidence="3">
    <location>
        <begin position="289"/>
        <end position="298"/>
    </location>
</feature>
<feature type="compositionally biased region" description="Basic and acidic residues" evidence="3">
    <location>
        <begin position="273"/>
        <end position="288"/>
    </location>
</feature>
<feature type="region of interest" description="Disordered" evidence="3">
    <location>
        <begin position="77"/>
        <end position="298"/>
    </location>
</feature>
<evidence type="ECO:0000256" key="1">
    <source>
        <dbReference type="ARBA" id="ARBA00010126"/>
    </source>
</evidence>
<dbReference type="OMA" id="EMQRWDA"/>
<reference evidence="5 6" key="1">
    <citation type="submission" date="2015-12" db="EMBL/GenBank/DDBJ databases">
        <title>Dictyostelia acquired genes for synthesis and detection of signals that induce cell-type specialization by lateral gene transfer from prokaryotes.</title>
        <authorList>
            <person name="Gloeckner G."/>
            <person name="Schaap P."/>
        </authorList>
    </citation>
    <scope>NUCLEOTIDE SEQUENCE [LARGE SCALE GENOMIC DNA]</scope>
    <source>
        <strain evidence="5 6">TK</strain>
    </source>
</reference>
<feature type="compositionally biased region" description="Polar residues" evidence="3">
    <location>
        <begin position="179"/>
        <end position="192"/>
    </location>
</feature>
<dbReference type="OrthoDB" id="446635at2759"/>
<feature type="compositionally biased region" description="Basic and acidic residues" evidence="3">
    <location>
        <begin position="247"/>
        <end position="265"/>
    </location>
</feature>
<evidence type="ECO:0000259" key="4">
    <source>
        <dbReference type="Pfam" id="PF09745"/>
    </source>
</evidence>
<keyword evidence="2" id="KW-0175">Coiled coil</keyword>
<keyword evidence="6" id="KW-1185">Reference proteome</keyword>
<organism evidence="5 6">
    <name type="scientific">Tieghemostelium lacteum</name>
    <name type="common">Slime mold</name>
    <name type="synonym">Dictyostelium lacteum</name>
    <dbReference type="NCBI Taxonomy" id="361077"/>
    <lineage>
        <taxon>Eukaryota</taxon>
        <taxon>Amoebozoa</taxon>
        <taxon>Evosea</taxon>
        <taxon>Eumycetozoa</taxon>
        <taxon>Dictyostelia</taxon>
        <taxon>Dictyosteliales</taxon>
        <taxon>Raperosteliaceae</taxon>
        <taxon>Tieghemostelium</taxon>
    </lineage>
</organism>
<evidence type="ECO:0000256" key="2">
    <source>
        <dbReference type="ARBA" id="ARBA00023054"/>
    </source>
</evidence>
<comment type="caution">
    <text evidence="5">The sequence shown here is derived from an EMBL/GenBank/DDBJ whole genome shotgun (WGS) entry which is preliminary data.</text>
</comment>
<dbReference type="STRING" id="361077.A0A152AAD8"/>